<proteinExistence type="predicted"/>
<dbReference type="OrthoDB" id="6499094at2759"/>
<comment type="caution">
    <text evidence="2">The sequence shown here is derived from an EMBL/GenBank/DDBJ whole genome shotgun (WGS) entry which is preliminary data.</text>
</comment>
<gene>
    <name evidence="2" type="primary">NCL1_34908</name>
    <name evidence="2" type="ORF">TNCT_266781</name>
</gene>
<name>A0A8X6KP31_TRICU</name>
<dbReference type="AlphaFoldDB" id="A0A8X6KP31"/>
<reference evidence="2" key="1">
    <citation type="submission" date="2020-07" db="EMBL/GenBank/DDBJ databases">
        <title>Multicomponent nature underlies the extraordinary mechanical properties of spider dragline silk.</title>
        <authorList>
            <person name="Kono N."/>
            <person name="Nakamura H."/>
            <person name="Mori M."/>
            <person name="Yoshida Y."/>
            <person name="Ohtoshi R."/>
            <person name="Malay A.D."/>
            <person name="Moran D.A.P."/>
            <person name="Tomita M."/>
            <person name="Numata K."/>
            <person name="Arakawa K."/>
        </authorList>
    </citation>
    <scope>NUCLEOTIDE SEQUENCE</scope>
</reference>
<keyword evidence="1" id="KW-0732">Signal</keyword>
<evidence type="ECO:0000256" key="1">
    <source>
        <dbReference type="SAM" id="SignalP"/>
    </source>
</evidence>
<sequence length="237" mass="27454">MLFISVFLLIFAFSSAYTEDQTDINKYIDEILSVHLPRHVKNADLDVYEVPDFYFNVRDNSASNDVFVGNVTFYRGNLTGLSVVHRGFCQRSLTSTDSFSIICNIVLPRIDVRYRIRYEVLHEHSSSYKDLERKREFFGDISVRNVEAQIELKAPVDGDQLTVTNLLLLGEEEVRKRLDFSDVNKNGFYNHLPIPIREISTPFFKSSYYAFEQALYGSFRNALERAVASVSYPLEHY</sequence>
<accession>A0A8X6KP31</accession>
<feature type="chain" id="PRO_5036442696" description="Secreted protein" evidence="1">
    <location>
        <begin position="17"/>
        <end position="237"/>
    </location>
</feature>
<dbReference type="Proteomes" id="UP000887116">
    <property type="component" value="Unassembled WGS sequence"/>
</dbReference>
<evidence type="ECO:0000313" key="3">
    <source>
        <dbReference type="Proteomes" id="UP000887116"/>
    </source>
</evidence>
<feature type="signal peptide" evidence="1">
    <location>
        <begin position="1"/>
        <end position="16"/>
    </location>
</feature>
<evidence type="ECO:0008006" key="4">
    <source>
        <dbReference type="Google" id="ProtNLM"/>
    </source>
</evidence>
<organism evidence="2 3">
    <name type="scientific">Trichonephila clavata</name>
    <name type="common">Joro spider</name>
    <name type="synonym">Nephila clavata</name>
    <dbReference type="NCBI Taxonomy" id="2740835"/>
    <lineage>
        <taxon>Eukaryota</taxon>
        <taxon>Metazoa</taxon>
        <taxon>Ecdysozoa</taxon>
        <taxon>Arthropoda</taxon>
        <taxon>Chelicerata</taxon>
        <taxon>Arachnida</taxon>
        <taxon>Araneae</taxon>
        <taxon>Araneomorphae</taxon>
        <taxon>Entelegynae</taxon>
        <taxon>Araneoidea</taxon>
        <taxon>Nephilidae</taxon>
        <taxon>Trichonephila</taxon>
    </lineage>
</organism>
<dbReference type="EMBL" id="BMAO01012260">
    <property type="protein sequence ID" value="GFQ80074.1"/>
    <property type="molecule type" value="Genomic_DNA"/>
</dbReference>
<protein>
    <recommendedName>
        <fullName evidence="4">Secreted protein</fullName>
    </recommendedName>
</protein>
<keyword evidence="3" id="KW-1185">Reference proteome</keyword>
<evidence type="ECO:0000313" key="2">
    <source>
        <dbReference type="EMBL" id="GFQ80074.1"/>
    </source>
</evidence>